<dbReference type="Proteomes" id="UP001147752">
    <property type="component" value="Unassembled WGS sequence"/>
</dbReference>
<comment type="caution">
    <text evidence="1">The sequence shown here is derived from an EMBL/GenBank/DDBJ whole genome shotgun (WGS) entry which is preliminary data.</text>
</comment>
<evidence type="ECO:0000313" key="2">
    <source>
        <dbReference type="Proteomes" id="UP001147752"/>
    </source>
</evidence>
<dbReference type="EMBL" id="JAPZBT010000001">
    <property type="protein sequence ID" value="KAJ5384792.1"/>
    <property type="molecule type" value="Genomic_DNA"/>
</dbReference>
<organism evidence="1 2">
    <name type="scientific">Penicillium concentricum</name>
    <dbReference type="NCBI Taxonomy" id="293559"/>
    <lineage>
        <taxon>Eukaryota</taxon>
        <taxon>Fungi</taxon>
        <taxon>Dikarya</taxon>
        <taxon>Ascomycota</taxon>
        <taxon>Pezizomycotina</taxon>
        <taxon>Eurotiomycetes</taxon>
        <taxon>Eurotiomycetidae</taxon>
        <taxon>Eurotiales</taxon>
        <taxon>Aspergillaceae</taxon>
        <taxon>Penicillium</taxon>
    </lineage>
</organism>
<sequence>MPIKISAKRDTMPVSISKHWAVAGGRATGIFTDWKIGVQKKRSKEQKPAMRLLAPKKKQKTLLQVGKMPSLTYRDWPSDKH</sequence>
<accession>A0A9W9VK23</accession>
<protein>
    <submittedName>
        <fullName evidence="1">Uncharacterized protein</fullName>
    </submittedName>
</protein>
<dbReference type="GeneID" id="81459616"/>
<evidence type="ECO:0000313" key="1">
    <source>
        <dbReference type="EMBL" id="KAJ5384792.1"/>
    </source>
</evidence>
<name>A0A9W9VK23_9EURO</name>
<proteinExistence type="predicted"/>
<reference evidence="1" key="1">
    <citation type="submission" date="2022-12" db="EMBL/GenBank/DDBJ databases">
        <authorList>
            <person name="Petersen C."/>
        </authorList>
    </citation>
    <scope>NUCLEOTIDE SEQUENCE</scope>
    <source>
        <strain evidence="1">IBT 3081</strain>
    </source>
</reference>
<dbReference type="OrthoDB" id="407198at2759"/>
<reference evidence="1" key="2">
    <citation type="journal article" date="2023" name="IMA Fungus">
        <title>Comparative genomic study of the Penicillium genus elucidates a diverse pangenome and 15 lateral gene transfer events.</title>
        <authorList>
            <person name="Petersen C."/>
            <person name="Sorensen T."/>
            <person name="Nielsen M.R."/>
            <person name="Sondergaard T.E."/>
            <person name="Sorensen J.L."/>
            <person name="Fitzpatrick D.A."/>
            <person name="Frisvad J.C."/>
            <person name="Nielsen K.L."/>
        </authorList>
    </citation>
    <scope>NUCLEOTIDE SEQUENCE</scope>
    <source>
        <strain evidence="1">IBT 3081</strain>
    </source>
</reference>
<gene>
    <name evidence="1" type="ORF">N7517_002703</name>
</gene>
<keyword evidence="2" id="KW-1185">Reference proteome</keyword>
<dbReference type="RefSeq" id="XP_056584568.1">
    <property type="nucleotide sequence ID" value="XM_056720433.1"/>
</dbReference>
<dbReference type="AlphaFoldDB" id="A0A9W9VK23"/>